<evidence type="ECO:0000259" key="4">
    <source>
        <dbReference type="PROSITE" id="PS51755"/>
    </source>
</evidence>
<dbReference type="GO" id="GO:0000160">
    <property type="term" value="P:phosphorelay signal transduction system"/>
    <property type="evidence" value="ECO:0007669"/>
    <property type="project" value="InterPro"/>
</dbReference>
<dbReference type="Pfam" id="PF00486">
    <property type="entry name" value="Trans_reg_C"/>
    <property type="match status" value="1"/>
</dbReference>
<sequence>MPEQVHLSSKFPELDSSEPAIGGSRTRWRDTEELIESGASFATPALGCILSSSSTEDADLTAWTQACFPGSIFWTFRDLLAVSDAVPIEFLSMVFVCGDDLPGLYRHFRNLRGIIGDIPKMNVVRQAGPRDIAQALAAGFDDVFDISEMQMPEARARAEAILRRYRLNDGADHAPVTSEAMARRLTRTDLRRRELALLTLLIEQSKKVLSVPDISTALSGDRLGMSPNAVRVLVCHLRKKLVPGVQIKSHSGRGYSISLSSVKKLKP</sequence>
<gene>
    <name evidence="5" type="ORF">HHL27_20635</name>
</gene>
<feature type="region of interest" description="Disordered" evidence="3">
    <location>
        <begin position="1"/>
        <end position="25"/>
    </location>
</feature>
<dbReference type="GO" id="GO:0006355">
    <property type="term" value="P:regulation of DNA-templated transcription"/>
    <property type="evidence" value="ECO:0007669"/>
    <property type="project" value="InterPro"/>
</dbReference>
<dbReference type="EMBL" id="JABBGM010000016">
    <property type="protein sequence ID" value="NML96077.1"/>
    <property type="molecule type" value="Genomic_DNA"/>
</dbReference>
<evidence type="ECO:0000256" key="2">
    <source>
        <dbReference type="PROSITE-ProRule" id="PRU01091"/>
    </source>
</evidence>
<evidence type="ECO:0000313" key="6">
    <source>
        <dbReference type="Proteomes" id="UP000583556"/>
    </source>
</evidence>
<organism evidence="5 6">
    <name type="scientific">Novosphingobium olei</name>
    <dbReference type="NCBI Taxonomy" id="2728851"/>
    <lineage>
        <taxon>Bacteria</taxon>
        <taxon>Pseudomonadati</taxon>
        <taxon>Pseudomonadota</taxon>
        <taxon>Alphaproteobacteria</taxon>
        <taxon>Sphingomonadales</taxon>
        <taxon>Sphingomonadaceae</taxon>
        <taxon>Novosphingobium</taxon>
    </lineage>
</organism>
<feature type="domain" description="OmpR/PhoB-type" evidence="4">
    <location>
        <begin position="162"/>
        <end position="259"/>
    </location>
</feature>
<evidence type="ECO:0000256" key="3">
    <source>
        <dbReference type="SAM" id="MobiDB-lite"/>
    </source>
</evidence>
<reference evidence="5 6" key="1">
    <citation type="submission" date="2020-04" db="EMBL/GenBank/DDBJ databases">
        <title>Novosphingobium sp. TW-4 isolated from soil.</title>
        <authorList>
            <person name="Dahal R.H."/>
            <person name="Chaudhary D.K."/>
        </authorList>
    </citation>
    <scope>NUCLEOTIDE SEQUENCE [LARGE SCALE GENOMIC DNA]</scope>
    <source>
        <strain evidence="5 6">TW-4</strain>
    </source>
</reference>
<dbReference type="Gene3D" id="1.10.10.10">
    <property type="entry name" value="Winged helix-like DNA-binding domain superfamily/Winged helix DNA-binding domain"/>
    <property type="match status" value="1"/>
</dbReference>
<dbReference type="RefSeq" id="WP_169495276.1">
    <property type="nucleotide sequence ID" value="NZ_JABBGM010000016.1"/>
</dbReference>
<proteinExistence type="predicted"/>
<dbReference type="InterPro" id="IPR001867">
    <property type="entry name" value="OmpR/PhoB-type_DNA-bd"/>
</dbReference>
<accession>A0A7Y0BT50</accession>
<dbReference type="SMART" id="SM00862">
    <property type="entry name" value="Trans_reg_C"/>
    <property type="match status" value="1"/>
</dbReference>
<comment type="caution">
    <text evidence="5">The sequence shown here is derived from an EMBL/GenBank/DDBJ whole genome shotgun (WGS) entry which is preliminary data.</text>
</comment>
<dbReference type="SUPFAM" id="SSF46894">
    <property type="entry name" value="C-terminal effector domain of the bipartite response regulators"/>
    <property type="match status" value="1"/>
</dbReference>
<protein>
    <submittedName>
        <fullName evidence="5">Response regulator transcription factor</fullName>
    </submittedName>
</protein>
<dbReference type="Proteomes" id="UP000583556">
    <property type="component" value="Unassembled WGS sequence"/>
</dbReference>
<dbReference type="AlphaFoldDB" id="A0A7Y0BT50"/>
<evidence type="ECO:0000313" key="5">
    <source>
        <dbReference type="EMBL" id="NML96077.1"/>
    </source>
</evidence>
<dbReference type="PROSITE" id="PS51755">
    <property type="entry name" value="OMPR_PHOB"/>
    <property type="match status" value="1"/>
</dbReference>
<dbReference type="InterPro" id="IPR016032">
    <property type="entry name" value="Sig_transdc_resp-reg_C-effctor"/>
</dbReference>
<feature type="DNA-binding region" description="OmpR/PhoB-type" evidence="2">
    <location>
        <begin position="162"/>
        <end position="259"/>
    </location>
</feature>
<dbReference type="GO" id="GO:0003677">
    <property type="term" value="F:DNA binding"/>
    <property type="evidence" value="ECO:0007669"/>
    <property type="project" value="UniProtKB-UniRule"/>
</dbReference>
<name>A0A7Y0BT50_9SPHN</name>
<keyword evidence="6" id="KW-1185">Reference proteome</keyword>
<dbReference type="InterPro" id="IPR036388">
    <property type="entry name" value="WH-like_DNA-bd_sf"/>
</dbReference>
<keyword evidence="1 2" id="KW-0238">DNA-binding</keyword>
<evidence type="ECO:0000256" key="1">
    <source>
        <dbReference type="ARBA" id="ARBA00023125"/>
    </source>
</evidence>